<dbReference type="HOGENOM" id="CLU_044464_1_0_9"/>
<dbReference type="PANTHER" id="PTHR43409">
    <property type="entry name" value="ANAEROBIC MAGNESIUM-PROTOPORPHYRIN IX MONOMETHYL ESTER CYCLASE-RELATED"/>
    <property type="match status" value="1"/>
</dbReference>
<gene>
    <name evidence="7" type="ordered locus">Slip_1068</name>
</gene>
<evidence type="ECO:0000313" key="8">
    <source>
        <dbReference type="Proteomes" id="UP000000378"/>
    </source>
</evidence>
<evidence type="ECO:0000256" key="5">
    <source>
        <dbReference type="ARBA" id="ARBA00023014"/>
    </source>
</evidence>
<dbReference type="PROSITE" id="PS51918">
    <property type="entry name" value="RADICAL_SAM"/>
    <property type="match status" value="1"/>
</dbReference>
<keyword evidence="8" id="KW-1185">Reference proteome</keyword>
<accession>D7CMB1</accession>
<keyword evidence="3" id="KW-0479">Metal-binding</keyword>
<dbReference type="KEGG" id="slp:Slip_1068"/>
<dbReference type="SFLD" id="SFLDG01082">
    <property type="entry name" value="B12-binding_domain_containing"/>
    <property type="match status" value="1"/>
</dbReference>
<reference evidence="7 8" key="2">
    <citation type="journal article" date="2010" name="Stand. Genomic Sci.">
        <title>Complete genome sequence of Syntrophothermus lipocalidus type strain (TGB-C1).</title>
        <authorList>
            <person name="Djao O.D."/>
            <person name="Zhang X."/>
            <person name="Lucas S."/>
            <person name="Lapidus A."/>
            <person name="Del Rio T.G."/>
            <person name="Nolan M."/>
            <person name="Tice H."/>
            <person name="Cheng J.F."/>
            <person name="Han C."/>
            <person name="Tapia R."/>
            <person name="Goodwin L."/>
            <person name="Pitluck S."/>
            <person name="Liolios K."/>
            <person name="Ivanova N."/>
            <person name="Mavromatis K."/>
            <person name="Mikhailova N."/>
            <person name="Ovchinnikova G."/>
            <person name="Pati A."/>
            <person name="Brambilla E."/>
            <person name="Chen A."/>
            <person name="Palaniappan K."/>
            <person name="Land M."/>
            <person name="Hauser L."/>
            <person name="Chang Y.J."/>
            <person name="Jeffries C.D."/>
            <person name="Rohde M."/>
            <person name="Sikorski J."/>
            <person name="Spring S."/>
            <person name="Goker M."/>
            <person name="Detter J.C."/>
            <person name="Woyke T."/>
            <person name="Bristow J."/>
            <person name="Eisen J.A."/>
            <person name="Markowitz V."/>
            <person name="Hugenholtz P."/>
            <person name="Kyrpides N.C."/>
            <person name="Klenk H.P."/>
        </authorList>
    </citation>
    <scope>NUCLEOTIDE SEQUENCE [LARGE SCALE GENOMIC DNA]</scope>
    <source>
        <strain evidence="8">DSM 12680 / TGB-C1</strain>
    </source>
</reference>
<dbReference type="InterPro" id="IPR006638">
    <property type="entry name" value="Elp3/MiaA/NifB-like_rSAM"/>
</dbReference>
<dbReference type="InterPro" id="IPR013785">
    <property type="entry name" value="Aldolase_TIM"/>
</dbReference>
<dbReference type="InterPro" id="IPR058240">
    <property type="entry name" value="rSAM_sf"/>
</dbReference>
<sequence>MMRYEGSIYRPPSEARSYILQCTVGCSHNGCTFCGMYKDKKYRVRSLEEIKADIRMAKLYYGDLQKVFLADGDALAMQTDELLEILNYLYRLFPSLYHVGIYAGPQSILQKTEEELQMLKQAGLTIAYLGIETGDERLLKEINKGVTYEEMVEAGQKIVRSGIKLSATVLLGLAGPGERSAEHAAATARICNEINPDFLAALTLMVVPGTVLHRRVQQGKFKLLDPFEILEEMRILIEGLEVDGCEFRSNHASNYLPIKGTLRRDKESILGLLDSILQKQDERFLRPEYMRGL</sequence>
<dbReference type="EMBL" id="CP002048">
    <property type="protein sequence ID" value="ADI01846.1"/>
    <property type="molecule type" value="Genomic_DNA"/>
</dbReference>
<dbReference type="SMART" id="SM00729">
    <property type="entry name" value="Elp3"/>
    <property type="match status" value="1"/>
</dbReference>
<dbReference type="Pfam" id="PF04055">
    <property type="entry name" value="Radical_SAM"/>
    <property type="match status" value="1"/>
</dbReference>
<dbReference type="SUPFAM" id="SSF102114">
    <property type="entry name" value="Radical SAM enzymes"/>
    <property type="match status" value="1"/>
</dbReference>
<dbReference type="SFLD" id="SFLDG01095">
    <property type="entry name" value="Uncharacterised_Radical_SAM_Su"/>
    <property type="match status" value="1"/>
</dbReference>
<dbReference type="GO" id="GO:0051536">
    <property type="term" value="F:iron-sulfur cluster binding"/>
    <property type="evidence" value="ECO:0007669"/>
    <property type="project" value="UniProtKB-KW"/>
</dbReference>
<evidence type="ECO:0000256" key="3">
    <source>
        <dbReference type="ARBA" id="ARBA00022723"/>
    </source>
</evidence>
<protein>
    <submittedName>
        <fullName evidence="7">Radical SAM domain protein</fullName>
    </submittedName>
</protein>
<dbReference type="SFLD" id="SFLDS00029">
    <property type="entry name" value="Radical_SAM"/>
    <property type="match status" value="1"/>
</dbReference>
<dbReference type="InterPro" id="IPR007197">
    <property type="entry name" value="rSAM"/>
</dbReference>
<dbReference type="AlphaFoldDB" id="D7CMB1"/>
<reference evidence="8" key="1">
    <citation type="journal article" date="2010" name="Stand. Genomic Sci.">
        <title>Complete genome sequence of Syntrophothermus lipocalidus type strain (TGB-C1T).</title>
        <authorList>
            <consortium name="US DOE Joint Genome Institute (JGI-PGF)"/>
            <person name="Djao O."/>
            <person name="Zhang X."/>
            <person name="Lucas S."/>
            <person name="Lapidus A."/>
            <person name="Glavina Del Rio T."/>
            <person name="Nolan M."/>
            <person name="Tice H."/>
            <person name="Cheng J."/>
            <person name="Han C."/>
            <person name="Tapia R."/>
            <person name="Goodwin L."/>
            <person name="Pitluck S."/>
            <person name="Liolios K."/>
            <person name="Ivanova N."/>
            <person name="Mavromatis K."/>
            <person name="Mikhailova N."/>
            <person name="Ovchinnikova G."/>
            <person name="Pati A."/>
            <person name="Brambilla E."/>
            <person name="Chen A."/>
            <person name="Palaniappan K."/>
            <person name="Land M."/>
            <person name="Hauser L."/>
            <person name="Chang Y."/>
            <person name="Jeffries C."/>
            <person name="Rohde M."/>
            <person name="Sikorski J."/>
            <person name="Spring S."/>
            <person name="Goker M."/>
            <person name="Detter J."/>
            <person name="Woyke T."/>
            <person name="Bristow J."/>
            <person name="Eisen J."/>
            <person name="Markowitz V."/>
            <person name="Hugenholtz P."/>
            <person name="Kyrpides N."/>
            <person name="Klenk H."/>
        </authorList>
    </citation>
    <scope>NUCLEOTIDE SEQUENCE [LARGE SCALE GENOMIC DNA]</scope>
    <source>
        <strain evidence="8">DSM 12680 / TGB-C1</strain>
    </source>
</reference>
<comment type="cofactor">
    <cofactor evidence="1">
        <name>[4Fe-4S] cluster</name>
        <dbReference type="ChEBI" id="CHEBI:49883"/>
    </cofactor>
</comment>
<dbReference type="eggNOG" id="COG1032">
    <property type="taxonomic scope" value="Bacteria"/>
</dbReference>
<dbReference type="Proteomes" id="UP000000378">
    <property type="component" value="Chromosome"/>
</dbReference>
<keyword evidence="4" id="KW-0408">Iron</keyword>
<proteinExistence type="predicted"/>
<evidence type="ECO:0000259" key="6">
    <source>
        <dbReference type="PROSITE" id="PS51918"/>
    </source>
</evidence>
<evidence type="ECO:0000256" key="2">
    <source>
        <dbReference type="ARBA" id="ARBA00022691"/>
    </source>
</evidence>
<organism evidence="7 8">
    <name type="scientific">Syntrophothermus lipocalidus (strain DSM 12680 / TGB-C1)</name>
    <dbReference type="NCBI Taxonomy" id="643648"/>
    <lineage>
        <taxon>Bacteria</taxon>
        <taxon>Bacillati</taxon>
        <taxon>Bacillota</taxon>
        <taxon>Clostridia</taxon>
        <taxon>Eubacteriales</taxon>
        <taxon>Syntrophomonadaceae</taxon>
        <taxon>Syntrophothermus</taxon>
    </lineage>
</organism>
<feature type="domain" description="Radical SAM core" evidence="6">
    <location>
        <begin position="10"/>
        <end position="241"/>
    </location>
</feature>
<dbReference type="PANTHER" id="PTHR43409:SF4">
    <property type="entry name" value="RADICAL SAM SUPERFAMILY PROTEIN"/>
    <property type="match status" value="1"/>
</dbReference>
<dbReference type="GO" id="GO:0003824">
    <property type="term" value="F:catalytic activity"/>
    <property type="evidence" value="ECO:0007669"/>
    <property type="project" value="InterPro"/>
</dbReference>
<dbReference type="GO" id="GO:0046872">
    <property type="term" value="F:metal ion binding"/>
    <property type="evidence" value="ECO:0007669"/>
    <property type="project" value="UniProtKB-KW"/>
</dbReference>
<keyword evidence="5" id="KW-0411">Iron-sulfur</keyword>
<evidence type="ECO:0000256" key="1">
    <source>
        <dbReference type="ARBA" id="ARBA00001966"/>
    </source>
</evidence>
<keyword evidence="2" id="KW-0949">S-adenosyl-L-methionine</keyword>
<dbReference type="Gene3D" id="3.20.20.70">
    <property type="entry name" value="Aldolase class I"/>
    <property type="match status" value="1"/>
</dbReference>
<evidence type="ECO:0000256" key="4">
    <source>
        <dbReference type="ARBA" id="ARBA00023004"/>
    </source>
</evidence>
<dbReference type="InterPro" id="IPR051198">
    <property type="entry name" value="BchE-like"/>
</dbReference>
<dbReference type="CDD" id="cd01335">
    <property type="entry name" value="Radical_SAM"/>
    <property type="match status" value="1"/>
</dbReference>
<name>D7CMB1_SYNLT</name>
<dbReference type="STRING" id="643648.Slip_1068"/>
<evidence type="ECO:0000313" key="7">
    <source>
        <dbReference type="EMBL" id="ADI01846.1"/>
    </source>
</evidence>